<keyword evidence="2" id="KW-1185">Reference proteome</keyword>
<gene>
    <name evidence="1" type="ORF">PN36_01390</name>
</gene>
<sequence length="83" mass="9524">MLQTFKANLKGNQLEWLDDQPISMFDKPRSVYVVLLEESQIDQFEQAKDSQSNKKTLAALKEIETGGGKVFENVEELFKDLDD</sequence>
<reference evidence="1 2" key="1">
    <citation type="journal article" date="2016" name="Front. Microbiol.">
        <title>Single-Cell (Meta-)Genomics of a Dimorphic Candidatus Thiomargarita nelsonii Reveals Genomic Plasticity.</title>
        <authorList>
            <person name="Flood B.E."/>
            <person name="Fliss P."/>
            <person name="Jones D.S."/>
            <person name="Dick G.J."/>
            <person name="Jain S."/>
            <person name="Kaster A.K."/>
            <person name="Winkel M."/>
            <person name="Mussmann M."/>
            <person name="Bailey J."/>
        </authorList>
    </citation>
    <scope>NUCLEOTIDE SEQUENCE [LARGE SCALE GENOMIC DNA]</scope>
    <source>
        <strain evidence="1">Hydrate Ridge</strain>
    </source>
</reference>
<name>A0A0A6P343_9GAMM</name>
<proteinExistence type="predicted"/>
<organism evidence="1 2">
    <name type="scientific">Candidatus Thiomargarita nelsonii</name>
    <dbReference type="NCBI Taxonomy" id="1003181"/>
    <lineage>
        <taxon>Bacteria</taxon>
        <taxon>Pseudomonadati</taxon>
        <taxon>Pseudomonadota</taxon>
        <taxon>Gammaproteobacteria</taxon>
        <taxon>Thiotrichales</taxon>
        <taxon>Thiotrichaceae</taxon>
        <taxon>Thiomargarita</taxon>
    </lineage>
</organism>
<dbReference type="AlphaFoldDB" id="A0A0A6P343"/>
<protein>
    <submittedName>
        <fullName evidence="1">Uncharacterized protein</fullName>
    </submittedName>
</protein>
<accession>A0A0A6P343</accession>
<dbReference type="EMBL" id="JSZA02000003">
    <property type="protein sequence ID" value="KHD04764.1"/>
    <property type="molecule type" value="Genomic_DNA"/>
</dbReference>
<evidence type="ECO:0000313" key="1">
    <source>
        <dbReference type="EMBL" id="KHD04764.1"/>
    </source>
</evidence>
<dbReference type="Proteomes" id="UP000030428">
    <property type="component" value="Unassembled WGS sequence"/>
</dbReference>
<comment type="caution">
    <text evidence="1">The sequence shown here is derived from an EMBL/GenBank/DDBJ whole genome shotgun (WGS) entry which is preliminary data.</text>
</comment>
<evidence type="ECO:0000313" key="2">
    <source>
        <dbReference type="Proteomes" id="UP000030428"/>
    </source>
</evidence>